<dbReference type="PROSITE" id="PS50157">
    <property type="entry name" value="ZINC_FINGER_C2H2_2"/>
    <property type="match status" value="1"/>
</dbReference>
<dbReference type="EMBL" id="MN739253">
    <property type="protein sequence ID" value="QHS95518.1"/>
    <property type="molecule type" value="Genomic_DNA"/>
</dbReference>
<sequence>MYKCDICDKRFAKEVQLKSHFHPMSCSCKPFDTMRCKYCVENVSHKYQSVPCNGRCGFGTDVNCLVEHYEIVKIIKNQAPQ</sequence>
<dbReference type="Pfam" id="PF12874">
    <property type="entry name" value="zf-met"/>
    <property type="match status" value="1"/>
</dbReference>
<dbReference type="InterPro" id="IPR013087">
    <property type="entry name" value="Znf_C2H2_type"/>
</dbReference>
<evidence type="ECO:0000259" key="1">
    <source>
        <dbReference type="PROSITE" id="PS50157"/>
    </source>
</evidence>
<feature type="domain" description="C2H2-type" evidence="1">
    <location>
        <begin position="2"/>
        <end position="30"/>
    </location>
</feature>
<evidence type="ECO:0000313" key="2">
    <source>
        <dbReference type="EMBL" id="QHS95518.1"/>
    </source>
</evidence>
<organism evidence="2">
    <name type="scientific">viral metagenome</name>
    <dbReference type="NCBI Taxonomy" id="1070528"/>
    <lineage>
        <taxon>unclassified sequences</taxon>
        <taxon>metagenomes</taxon>
        <taxon>organismal metagenomes</taxon>
    </lineage>
</organism>
<dbReference type="InterPro" id="IPR036236">
    <property type="entry name" value="Znf_C2H2_sf"/>
</dbReference>
<protein>
    <recommendedName>
        <fullName evidence="1">C2H2-type domain-containing protein</fullName>
    </recommendedName>
</protein>
<dbReference type="AlphaFoldDB" id="A0A6C0BVR2"/>
<reference evidence="2" key="1">
    <citation type="journal article" date="2020" name="Nature">
        <title>Giant virus diversity and host interactions through global metagenomics.</title>
        <authorList>
            <person name="Schulz F."/>
            <person name="Roux S."/>
            <person name="Paez-Espino D."/>
            <person name="Jungbluth S."/>
            <person name="Walsh D.A."/>
            <person name="Denef V.J."/>
            <person name="McMahon K.D."/>
            <person name="Konstantinidis K.T."/>
            <person name="Eloe-Fadrosh E.A."/>
            <person name="Kyrpides N.C."/>
            <person name="Woyke T."/>
        </authorList>
    </citation>
    <scope>NUCLEOTIDE SEQUENCE</scope>
    <source>
        <strain evidence="2">GVMAG-M-3300018868-6</strain>
    </source>
</reference>
<dbReference type="Gene3D" id="3.30.160.60">
    <property type="entry name" value="Classic Zinc Finger"/>
    <property type="match status" value="1"/>
</dbReference>
<name>A0A6C0BVR2_9ZZZZ</name>
<dbReference type="SUPFAM" id="SSF57667">
    <property type="entry name" value="beta-beta-alpha zinc fingers"/>
    <property type="match status" value="1"/>
</dbReference>
<accession>A0A6C0BVR2</accession>
<proteinExistence type="predicted"/>